<dbReference type="PANTHER" id="PTHR30469">
    <property type="entry name" value="MULTIDRUG RESISTANCE PROTEIN MDTA"/>
    <property type="match status" value="1"/>
</dbReference>
<dbReference type="Gene3D" id="1.10.287.470">
    <property type="entry name" value="Helix hairpin bin"/>
    <property type="match status" value="1"/>
</dbReference>
<dbReference type="EMBL" id="LVHD01000180">
    <property type="protein sequence ID" value="OAG74991.1"/>
    <property type="molecule type" value="Genomic_DNA"/>
</dbReference>
<evidence type="ECO:0000256" key="2">
    <source>
        <dbReference type="SAM" id="SignalP"/>
    </source>
</evidence>
<dbReference type="Proteomes" id="UP000077349">
    <property type="component" value="Unassembled WGS sequence"/>
</dbReference>
<comment type="similarity">
    <text evidence="1">Belongs to the membrane fusion protein (MFP) (TC 8.A.1) family.</text>
</comment>
<evidence type="ECO:0000313" key="4">
    <source>
        <dbReference type="Proteomes" id="UP000077349"/>
    </source>
</evidence>
<proteinExistence type="inferred from homology"/>
<dbReference type="InterPro" id="IPR006143">
    <property type="entry name" value="RND_pump_MFP"/>
</dbReference>
<reference evidence="3 4" key="1">
    <citation type="submission" date="2016-03" db="EMBL/GenBank/DDBJ databases">
        <title>Draft genome sequence of Acetobacter malorum CECT 7742, a strain isolated from strawberry vinegar.</title>
        <authorList>
            <person name="Sainz F."/>
            <person name="Mas A."/>
            <person name="Torija M.J."/>
        </authorList>
    </citation>
    <scope>NUCLEOTIDE SEQUENCE [LARGE SCALE GENOMIC DNA]</scope>
    <source>
        <strain evidence="3 4">CECT 7742</strain>
    </source>
</reference>
<dbReference type="Gene3D" id="2.40.50.100">
    <property type="match status" value="1"/>
</dbReference>
<gene>
    <name evidence="3" type="ORF">Amal_03847</name>
</gene>
<sequence length="364" mass="38150">MSCRTCSGILKRVLPLLAASCLVGCKPASSPAKHTSLPAVQVLKVQEASPEKVAFVGHYGTGRTIPLAPTQAGRLTTLSVVSGQYVHQGDVLAIFEDRLLLEVAAQAQGEVDAAHAELNQAAATYKRSRGLDAIGGLSSGTVEERASSWRLAQGKYKSALAALTQAQIQVAETRIRAPEDGRIISVTGVPGSLVGAGSEIVRMSAGAPEVRFKVPSSSFWTVGDAAEVSMPVGQKSQSVHAVIKEIGAVDDASQTQDVKLILDQPLPVAVSSLVTVSLAPHDVSHVVRIPLTALVSDDQTHAHLWGVTEGQEPHLVLRRVQVAGVRGADALVEGLTAGERIVTNGDASFHQDQAVQCISQVSER</sequence>
<evidence type="ECO:0000313" key="3">
    <source>
        <dbReference type="EMBL" id="OAG74991.1"/>
    </source>
</evidence>
<dbReference type="Gene3D" id="2.40.30.170">
    <property type="match status" value="1"/>
</dbReference>
<accession>A0A177G5C8</accession>
<dbReference type="SUPFAM" id="SSF111369">
    <property type="entry name" value="HlyD-like secretion proteins"/>
    <property type="match status" value="1"/>
</dbReference>
<dbReference type="AlphaFoldDB" id="A0A177G5C8"/>
<name>A0A177G5C8_9PROT</name>
<dbReference type="Gene3D" id="2.40.420.20">
    <property type="match status" value="1"/>
</dbReference>
<protein>
    <submittedName>
        <fullName evidence="3">Efflux transporter, RND family, MFP subunit</fullName>
    </submittedName>
</protein>
<dbReference type="GO" id="GO:0015562">
    <property type="term" value="F:efflux transmembrane transporter activity"/>
    <property type="evidence" value="ECO:0007669"/>
    <property type="project" value="TreeGrafter"/>
</dbReference>
<evidence type="ECO:0000256" key="1">
    <source>
        <dbReference type="ARBA" id="ARBA00009477"/>
    </source>
</evidence>
<feature type="signal peptide" evidence="2">
    <location>
        <begin position="1"/>
        <end position="18"/>
    </location>
</feature>
<keyword evidence="2" id="KW-0732">Signal</keyword>
<dbReference type="PATRIC" id="fig|178901.16.peg.4169"/>
<feature type="chain" id="PRO_5008061646" evidence="2">
    <location>
        <begin position="19"/>
        <end position="364"/>
    </location>
</feature>
<comment type="caution">
    <text evidence="3">The sequence shown here is derived from an EMBL/GenBank/DDBJ whole genome shotgun (WGS) entry which is preliminary data.</text>
</comment>
<dbReference type="NCBIfam" id="TIGR01730">
    <property type="entry name" value="RND_mfp"/>
    <property type="match status" value="1"/>
</dbReference>
<organism evidence="3 4">
    <name type="scientific">Acetobacter malorum</name>
    <dbReference type="NCBI Taxonomy" id="178901"/>
    <lineage>
        <taxon>Bacteria</taxon>
        <taxon>Pseudomonadati</taxon>
        <taxon>Pseudomonadota</taxon>
        <taxon>Alphaproteobacteria</taxon>
        <taxon>Acetobacterales</taxon>
        <taxon>Acetobacteraceae</taxon>
        <taxon>Acetobacter</taxon>
    </lineage>
</organism>
<dbReference type="GO" id="GO:1990281">
    <property type="term" value="C:efflux pump complex"/>
    <property type="evidence" value="ECO:0007669"/>
    <property type="project" value="TreeGrafter"/>
</dbReference>